<sequence length="480" mass="52072">MINIEYNGTANLTTDGNNNETIFYRSFVPLKCSNGAMNVGGPLTITCLSTGWSQFPKCVSAVIPTTASIMATMPQWPGLNPATTPSSTVSTRCPYYPDIFNLTHGYILIPLVFVYPADSTAEGWVQFSCLPGYTIDPVDGKFQCINGVWSTKPRCLKSGSRCLLSQILAFIEDRTQTSGMRIVGTPQLVPLPTELGVVTNQSHVEFQCIDGYMSVGGPLNITCNADNNWSVFPRCQLISMTTTMPGAQPLCAWNPNMLFIQNGMVSNKDNIFIVMGSYVTSGSYIDYVCNNGYTFNVQIGARRQCQNGAWTTVPECILSSGSIGTSTTSMIIASLTTTNIYNAPRCLGTPSVPNSIVTNSTLYNFGHNQYAGHFYFACSSGFNRLETSGPLHVICTSSGWSSLPICIESPLCNVGLLQSALVNVAIVRQNLNSKNGGILFGGTIELQCANNYRYDVFSGPLIIQCQSDGQWTRFPKCIAN</sequence>
<comment type="caution">
    <text evidence="5">Lacks conserved residue(s) required for the propagation of feature annotation.</text>
</comment>
<dbReference type="PANTHER" id="PTHR45785">
    <property type="entry name" value="COMPLEMENT FACTOR H-RELATED"/>
    <property type="match status" value="1"/>
</dbReference>
<dbReference type="InterPro" id="IPR035976">
    <property type="entry name" value="Sushi/SCR/CCP_sf"/>
</dbReference>
<dbReference type="EMBL" id="CAJOBC010001183">
    <property type="protein sequence ID" value="CAF3661844.1"/>
    <property type="molecule type" value="Genomic_DNA"/>
</dbReference>
<keyword evidence="2 5" id="KW-0768">Sushi</keyword>
<dbReference type="Proteomes" id="UP000681722">
    <property type="component" value="Unassembled WGS sequence"/>
</dbReference>
<evidence type="ECO:0000256" key="2">
    <source>
        <dbReference type="ARBA" id="ARBA00022659"/>
    </source>
</evidence>
<dbReference type="Pfam" id="PF00084">
    <property type="entry name" value="Sushi"/>
    <property type="match status" value="3"/>
</dbReference>
<protein>
    <recommendedName>
        <fullName evidence="6">Sushi domain-containing protein</fullName>
    </recommendedName>
</protein>
<gene>
    <name evidence="7" type="ORF">GPM918_LOCUS7295</name>
    <name evidence="8" type="ORF">SRO942_LOCUS7295</name>
</gene>
<evidence type="ECO:0000313" key="9">
    <source>
        <dbReference type="Proteomes" id="UP000663829"/>
    </source>
</evidence>
<keyword evidence="3" id="KW-0732">Signal</keyword>
<feature type="disulfide bond" evidence="5">
    <location>
        <begin position="208"/>
        <end position="235"/>
    </location>
</feature>
<keyword evidence="4 5" id="KW-1015">Disulfide bond</keyword>
<dbReference type="SUPFAM" id="SSF57535">
    <property type="entry name" value="Complement control module/SCR domain"/>
    <property type="match status" value="6"/>
</dbReference>
<dbReference type="OrthoDB" id="10051774at2759"/>
<evidence type="ECO:0000256" key="3">
    <source>
        <dbReference type="ARBA" id="ARBA00022729"/>
    </source>
</evidence>
<dbReference type="PROSITE" id="PS50923">
    <property type="entry name" value="SUSHI"/>
    <property type="match status" value="3"/>
</dbReference>
<dbReference type="Proteomes" id="UP000663829">
    <property type="component" value="Unassembled WGS sequence"/>
</dbReference>
<reference evidence="7" key="1">
    <citation type="submission" date="2021-02" db="EMBL/GenBank/DDBJ databases">
        <authorList>
            <person name="Nowell W R."/>
        </authorList>
    </citation>
    <scope>NUCLEOTIDE SEQUENCE</scope>
</reference>
<evidence type="ECO:0000256" key="5">
    <source>
        <dbReference type="PROSITE-ProRule" id="PRU00302"/>
    </source>
</evidence>
<dbReference type="AlphaFoldDB" id="A0A813Y3J4"/>
<comment type="caution">
    <text evidence="7">The sequence shown here is derived from an EMBL/GenBank/DDBJ whole genome shotgun (WGS) entry which is preliminary data.</text>
</comment>
<dbReference type="SMART" id="SM00032">
    <property type="entry name" value="CCP"/>
    <property type="match status" value="6"/>
</dbReference>
<dbReference type="EMBL" id="CAJNOQ010001183">
    <property type="protein sequence ID" value="CAF0874891.1"/>
    <property type="molecule type" value="Genomic_DNA"/>
</dbReference>
<feature type="domain" description="Sushi" evidence="6">
    <location>
        <begin position="187"/>
        <end position="237"/>
    </location>
</feature>
<feature type="domain" description="Sushi" evidence="6">
    <location>
        <begin position="404"/>
        <end position="479"/>
    </location>
</feature>
<dbReference type="PANTHER" id="PTHR45785:SF2">
    <property type="entry name" value="COMPLEMENT FACTOR H-RELATED"/>
    <property type="match status" value="1"/>
</dbReference>
<dbReference type="Gene3D" id="2.10.70.10">
    <property type="entry name" value="Complement Module, domain 1"/>
    <property type="match status" value="6"/>
</dbReference>
<organism evidence="7 9">
    <name type="scientific">Didymodactylos carnosus</name>
    <dbReference type="NCBI Taxonomy" id="1234261"/>
    <lineage>
        <taxon>Eukaryota</taxon>
        <taxon>Metazoa</taxon>
        <taxon>Spiralia</taxon>
        <taxon>Gnathifera</taxon>
        <taxon>Rotifera</taxon>
        <taxon>Eurotatoria</taxon>
        <taxon>Bdelloidea</taxon>
        <taxon>Philodinida</taxon>
        <taxon>Philodinidae</taxon>
        <taxon>Didymodactylos</taxon>
    </lineage>
</organism>
<feature type="domain" description="Sushi" evidence="6">
    <location>
        <begin position="91"/>
        <end position="157"/>
    </location>
</feature>
<dbReference type="InterPro" id="IPR000436">
    <property type="entry name" value="Sushi_SCR_CCP_dom"/>
</dbReference>
<evidence type="ECO:0000313" key="7">
    <source>
        <dbReference type="EMBL" id="CAF0874891.1"/>
    </source>
</evidence>
<dbReference type="CDD" id="cd00033">
    <property type="entry name" value="CCP"/>
    <property type="match status" value="1"/>
</dbReference>
<evidence type="ECO:0000259" key="6">
    <source>
        <dbReference type="PROSITE" id="PS50923"/>
    </source>
</evidence>
<comment type="subcellular location">
    <subcellularLocation>
        <location evidence="1">Virion</location>
    </subcellularLocation>
</comment>
<name>A0A813Y3J4_9BILA</name>
<evidence type="ECO:0000256" key="1">
    <source>
        <dbReference type="ARBA" id="ARBA00004328"/>
    </source>
</evidence>
<proteinExistence type="predicted"/>
<evidence type="ECO:0000313" key="8">
    <source>
        <dbReference type="EMBL" id="CAF3661844.1"/>
    </source>
</evidence>
<accession>A0A813Y3J4</accession>
<keyword evidence="9" id="KW-1185">Reference proteome</keyword>
<dbReference type="InterPro" id="IPR051503">
    <property type="entry name" value="ComplSys_Reg/VirEntry_Med"/>
</dbReference>
<evidence type="ECO:0000256" key="4">
    <source>
        <dbReference type="ARBA" id="ARBA00023157"/>
    </source>
</evidence>